<dbReference type="AlphaFoldDB" id="A0ABC9SJX4"/>
<organism evidence="1 2">
    <name type="scientific">Leptospira borgpetersenii str. Brem 328</name>
    <dbReference type="NCBI Taxonomy" id="1049780"/>
    <lineage>
        <taxon>Bacteria</taxon>
        <taxon>Pseudomonadati</taxon>
        <taxon>Spirochaetota</taxon>
        <taxon>Spirochaetia</taxon>
        <taxon>Leptospirales</taxon>
        <taxon>Leptospiraceae</taxon>
        <taxon>Leptospira</taxon>
    </lineage>
</organism>
<dbReference type="EMBL" id="AHMS02000021">
    <property type="protein sequence ID" value="EMN17925.1"/>
    <property type="molecule type" value="Genomic_DNA"/>
</dbReference>
<evidence type="ECO:0000313" key="2">
    <source>
        <dbReference type="Proteomes" id="UP000012166"/>
    </source>
</evidence>
<dbReference type="Proteomes" id="UP000012166">
    <property type="component" value="Unassembled WGS sequence"/>
</dbReference>
<sequence>MSMTGRSVAIGEILSAVIRVASPKIKNKPPKPIRWYLPIASFVTRAKRAKTGTANKASAKIVIAFIVNPPYFI</sequence>
<protein>
    <submittedName>
        <fullName evidence="1">Uncharacterized protein</fullName>
    </submittedName>
</protein>
<comment type="caution">
    <text evidence="1">The sequence shown here is derived from an EMBL/GenBank/DDBJ whole genome shotgun (WGS) entry which is preliminary data.</text>
</comment>
<gene>
    <name evidence="1" type="ORF">LEP1GSC056_0359</name>
</gene>
<reference evidence="1 2" key="1">
    <citation type="submission" date="2013-01" db="EMBL/GenBank/DDBJ databases">
        <authorList>
            <person name="Harkins D.M."/>
            <person name="Durkin A.S."/>
            <person name="Brinkac L.M."/>
            <person name="Haft D.H."/>
            <person name="Selengut J.D."/>
            <person name="Sanka R."/>
            <person name="DePew J."/>
            <person name="Purushe J."/>
            <person name="Hartskeerl R.A."/>
            <person name="Ahmed A."/>
            <person name="van der Linden H."/>
            <person name="Goris M.G.A."/>
            <person name="Vinetz J.M."/>
            <person name="Sutton G.G."/>
            <person name="Nierman W.C."/>
            <person name="Fouts D.E."/>
        </authorList>
    </citation>
    <scope>NUCLEOTIDE SEQUENCE [LARGE SCALE GENOMIC DNA]</scope>
    <source>
        <strain evidence="1 2">Brem 328</strain>
    </source>
</reference>
<proteinExistence type="predicted"/>
<name>A0ABC9SJX4_LEPBO</name>
<accession>A0ABC9SJX4</accession>
<evidence type="ECO:0000313" key="1">
    <source>
        <dbReference type="EMBL" id="EMN17925.1"/>
    </source>
</evidence>